<evidence type="ECO:0000313" key="1">
    <source>
        <dbReference type="EMBL" id="MCC4214171.1"/>
    </source>
</evidence>
<accession>A0ABS8GYL0</accession>
<dbReference type="PROSITE" id="PS51257">
    <property type="entry name" value="PROKAR_LIPOPROTEIN"/>
    <property type="match status" value="1"/>
</dbReference>
<dbReference type="EMBL" id="JAJGMW010000025">
    <property type="protein sequence ID" value="MCC4214171.1"/>
    <property type="molecule type" value="Genomic_DNA"/>
</dbReference>
<evidence type="ECO:0000313" key="2">
    <source>
        <dbReference type="Proteomes" id="UP001197770"/>
    </source>
</evidence>
<proteinExistence type="predicted"/>
<gene>
    <name evidence="1" type="ORF">LLW17_15700</name>
</gene>
<keyword evidence="2" id="KW-1185">Reference proteome</keyword>
<reference evidence="1 2" key="1">
    <citation type="submission" date="2021-11" db="EMBL/GenBank/DDBJ databases">
        <title>Seasonal and diel survey of microbial diversity of the Tyrrhenian coast.</title>
        <authorList>
            <person name="Gattoni G."/>
            <person name="Corral P."/>
        </authorList>
    </citation>
    <scope>NUCLEOTIDE SEQUENCE [LARGE SCALE GENOMIC DNA]</scope>
    <source>
        <strain evidence="1 2">Mr9</strain>
    </source>
</reference>
<organism evidence="1 2">
    <name type="scientific">Leeuwenhoekiella parthenopeia</name>
    <dbReference type="NCBI Taxonomy" id="2890320"/>
    <lineage>
        <taxon>Bacteria</taxon>
        <taxon>Pseudomonadati</taxon>
        <taxon>Bacteroidota</taxon>
        <taxon>Flavobacteriia</taxon>
        <taxon>Flavobacteriales</taxon>
        <taxon>Flavobacteriaceae</taxon>
        <taxon>Leeuwenhoekiella</taxon>
    </lineage>
</organism>
<dbReference type="Proteomes" id="UP001197770">
    <property type="component" value="Unassembled WGS sequence"/>
</dbReference>
<protein>
    <recommendedName>
        <fullName evidence="3">Lipoprotein</fullName>
    </recommendedName>
</protein>
<sequence length="99" mass="10611">MKKIVSLLLLVFMGISCSPKIKSALSDTSYAPLDLNEPIYIIEVGADLPKNSAYVGDLKIGDSGFTTDCGYEVVINNAKSTAQKAGANFVQLLEVKNQI</sequence>
<dbReference type="RefSeq" id="WP_228231237.1">
    <property type="nucleotide sequence ID" value="NZ_JAJGMW010000025.1"/>
</dbReference>
<name>A0ABS8GYL0_9FLAO</name>
<comment type="caution">
    <text evidence="1">The sequence shown here is derived from an EMBL/GenBank/DDBJ whole genome shotgun (WGS) entry which is preliminary data.</text>
</comment>
<evidence type="ECO:0008006" key="3">
    <source>
        <dbReference type="Google" id="ProtNLM"/>
    </source>
</evidence>